<organism evidence="1 2">
    <name type="scientific">Cyclocybe aegerita</name>
    <name type="common">Black poplar mushroom</name>
    <name type="synonym">Agrocybe aegerita</name>
    <dbReference type="NCBI Taxonomy" id="1973307"/>
    <lineage>
        <taxon>Eukaryota</taxon>
        <taxon>Fungi</taxon>
        <taxon>Dikarya</taxon>
        <taxon>Basidiomycota</taxon>
        <taxon>Agaricomycotina</taxon>
        <taxon>Agaricomycetes</taxon>
        <taxon>Agaricomycetidae</taxon>
        <taxon>Agaricales</taxon>
        <taxon>Agaricineae</taxon>
        <taxon>Bolbitiaceae</taxon>
        <taxon>Cyclocybe</taxon>
    </lineage>
</organism>
<name>A0A8S0WS10_CYCAE</name>
<evidence type="ECO:0008006" key="3">
    <source>
        <dbReference type="Google" id="ProtNLM"/>
    </source>
</evidence>
<evidence type="ECO:0000313" key="2">
    <source>
        <dbReference type="Proteomes" id="UP000467700"/>
    </source>
</evidence>
<accession>A0A8S0WS10</accession>
<comment type="caution">
    <text evidence="1">The sequence shown here is derived from an EMBL/GenBank/DDBJ whole genome shotgun (WGS) entry which is preliminary data.</text>
</comment>
<dbReference type="AlphaFoldDB" id="A0A8S0WS10"/>
<dbReference type="OrthoDB" id="429143at2759"/>
<evidence type="ECO:0000313" key="1">
    <source>
        <dbReference type="EMBL" id="CAA7269387.1"/>
    </source>
</evidence>
<proteinExistence type="predicted"/>
<protein>
    <recommendedName>
        <fullName evidence="3">FAD dependent oxidoreductase domain-containing protein</fullName>
    </recommendedName>
</protein>
<dbReference type="Proteomes" id="UP000467700">
    <property type="component" value="Unassembled WGS sequence"/>
</dbReference>
<dbReference type="EMBL" id="CACVBS010000078">
    <property type="protein sequence ID" value="CAA7269387.1"/>
    <property type="molecule type" value="Genomic_DNA"/>
</dbReference>
<keyword evidence="2" id="KW-1185">Reference proteome</keyword>
<gene>
    <name evidence="1" type="ORF">AAE3_LOCUS11611</name>
</gene>
<sequence>MGYWCQTWQYWFPRYQDVKSDASHRPLIVLGGGRNQMKQGTTDDSVLNSQVEKVLKAFLPWFFPKQFRKEDAENAREMQWHLSLGWTRSASWVSEGQYIAAGFSGHDMPRTFSCAEAVADMITAKIRGEEWTTPDYILLC</sequence>
<reference evidence="1 2" key="1">
    <citation type="submission" date="2020-01" db="EMBL/GenBank/DDBJ databases">
        <authorList>
            <person name="Gupta K D."/>
        </authorList>
    </citation>
    <scope>NUCLEOTIDE SEQUENCE [LARGE SCALE GENOMIC DNA]</scope>
</reference>